<dbReference type="Gene3D" id="1.10.357.10">
    <property type="entry name" value="Tetracycline Repressor, domain 2"/>
    <property type="match status" value="1"/>
</dbReference>
<evidence type="ECO:0000256" key="3">
    <source>
        <dbReference type="ARBA" id="ARBA00023163"/>
    </source>
</evidence>
<feature type="DNA-binding region" description="H-T-H motif" evidence="4">
    <location>
        <begin position="31"/>
        <end position="50"/>
    </location>
</feature>
<dbReference type="PROSITE" id="PS50977">
    <property type="entry name" value="HTH_TETR_2"/>
    <property type="match status" value="1"/>
</dbReference>
<proteinExistence type="predicted"/>
<keyword evidence="1" id="KW-0805">Transcription regulation</keyword>
<name>A0A2T0RGG5_9RHOB</name>
<reference evidence="6 7" key="1">
    <citation type="submission" date="2018-03" db="EMBL/GenBank/DDBJ databases">
        <title>Genomic Encyclopedia of Archaeal and Bacterial Type Strains, Phase II (KMG-II): from individual species to whole genera.</title>
        <authorList>
            <person name="Goeker M."/>
        </authorList>
    </citation>
    <scope>NUCLEOTIDE SEQUENCE [LARGE SCALE GENOMIC DNA]</scope>
    <source>
        <strain evidence="6 7">DSM 29328</strain>
    </source>
</reference>
<dbReference type="EMBL" id="PVTD01000014">
    <property type="protein sequence ID" value="PRY20263.1"/>
    <property type="molecule type" value="Genomic_DNA"/>
</dbReference>
<keyword evidence="3" id="KW-0804">Transcription</keyword>
<dbReference type="SUPFAM" id="SSF48498">
    <property type="entry name" value="Tetracyclin repressor-like, C-terminal domain"/>
    <property type="match status" value="1"/>
</dbReference>
<dbReference type="PANTHER" id="PTHR30055">
    <property type="entry name" value="HTH-TYPE TRANSCRIPTIONAL REGULATOR RUTR"/>
    <property type="match status" value="1"/>
</dbReference>
<dbReference type="AlphaFoldDB" id="A0A2T0RGG5"/>
<dbReference type="GO" id="GO:0000976">
    <property type="term" value="F:transcription cis-regulatory region binding"/>
    <property type="evidence" value="ECO:0007669"/>
    <property type="project" value="TreeGrafter"/>
</dbReference>
<dbReference type="OrthoDB" id="8478851at2"/>
<keyword evidence="7" id="KW-1185">Reference proteome</keyword>
<dbReference type="InterPro" id="IPR001647">
    <property type="entry name" value="HTH_TetR"/>
</dbReference>
<evidence type="ECO:0000259" key="5">
    <source>
        <dbReference type="PROSITE" id="PS50977"/>
    </source>
</evidence>
<feature type="domain" description="HTH tetR-type" evidence="5">
    <location>
        <begin position="8"/>
        <end position="68"/>
    </location>
</feature>
<dbReference type="Pfam" id="PF00440">
    <property type="entry name" value="TetR_N"/>
    <property type="match status" value="1"/>
</dbReference>
<dbReference type="GO" id="GO:0003700">
    <property type="term" value="F:DNA-binding transcription factor activity"/>
    <property type="evidence" value="ECO:0007669"/>
    <property type="project" value="TreeGrafter"/>
</dbReference>
<dbReference type="Proteomes" id="UP000239480">
    <property type="component" value="Unassembled WGS sequence"/>
</dbReference>
<evidence type="ECO:0000256" key="1">
    <source>
        <dbReference type="ARBA" id="ARBA00023015"/>
    </source>
</evidence>
<evidence type="ECO:0000256" key="4">
    <source>
        <dbReference type="PROSITE-ProRule" id="PRU00335"/>
    </source>
</evidence>
<sequence>MPKIVDKENMRGRILDAALKVFARTGYHAATMADVAAELGVAKGTLYLYFRSREALAEAMVERHFSDLEARISNDPRCETLQSFAEQIARTMDVPADQAQFVPIFFEVFGPSFGSDAFAQKVAAFFERLGKHYAGQIAHLQARGEVGPEHDADLLGRALASMVDGMILHRGLFAIPENRNKGLIVSAVAALVLGLRPETSG</sequence>
<dbReference type="SUPFAM" id="SSF46689">
    <property type="entry name" value="Homeodomain-like"/>
    <property type="match status" value="1"/>
</dbReference>
<accession>A0A2T0RGG5</accession>
<evidence type="ECO:0000256" key="2">
    <source>
        <dbReference type="ARBA" id="ARBA00023125"/>
    </source>
</evidence>
<dbReference type="PRINTS" id="PR00455">
    <property type="entry name" value="HTHTETR"/>
</dbReference>
<dbReference type="RefSeq" id="WP_106207930.1">
    <property type="nucleotide sequence ID" value="NZ_PVTD01000014.1"/>
</dbReference>
<evidence type="ECO:0000313" key="6">
    <source>
        <dbReference type="EMBL" id="PRY20263.1"/>
    </source>
</evidence>
<evidence type="ECO:0000313" key="7">
    <source>
        <dbReference type="Proteomes" id="UP000239480"/>
    </source>
</evidence>
<dbReference type="InterPro" id="IPR009057">
    <property type="entry name" value="Homeodomain-like_sf"/>
</dbReference>
<dbReference type="PANTHER" id="PTHR30055:SF234">
    <property type="entry name" value="HTH-TYPE TRANSCRIPTIONAL REGULATOR BETI"/>
    <property type="match status" value="1"/>
</dbReference>
<gene>
    <name evidence="6" type="ORF">CLV78_11448</name>
</gene>
<dbReference type="InterPro" id="IPR050109">
    <property type="entry name" value="HTH-type_TetR-like_transc_reg"/>
</dbReference>
<dbReference type="InterPro" id="IPR036271">
    <property type="entry name" value="Tet_transcr_reg_TetR-rel_C_sf"/>
</dbReference>
<keyword evidence="2 4" id="KW-0238">DNA-binding</keyword>
<comment type="caution">
    <text evidence="6">The sequence shown here is derived from an EMBL/GenBank/DDBJ whole genome shotgun (WGS) entry which is preliminary data.</text>
</comment>
<protein>
    <submittedName>
        <fullName evidence="6">TetR family transcriptional regulator</fullName>
    </submittedName>
</protein>
<organism evidence="6 7">
    <name type="scientific">Aliiruegeria haliotis</name>
    <dbReference type="NCBI Taxonomy" id="1280846"/>
    <lineage>
        <taxon>Bacteria</taxon>
        <taxon>Pseudomonadati</taxon>
        <taxon>Pseudomonadota</taxon>
        <taxon>Alphaproteobacteria</taxon>
        <taxon>Rhodobacterales</taxon>
        <taxon>Roseobacteraceae</taxon>
        <taxon>Aliiruegeria</taxon>
    </lineage>
</organism>